<dbReference type="FunFam" id="3.30.980.10:FF:000006">
    <property type="entry name" value="39S ribosomal protein L39, mitochondrial"/>
    <property type="match status" value="1"/>
</dbReference>
<dbReference type="GO" id="GO:0045259">
    <property type="term" value="C:proton-transporting ATP synthase complex"/>
    <property type="evidence" value="ECO:0007669"/>
    <property type="project" value="UniProtKB-KW"/>
</dbReference>
<keyword evidence="5" id="KW-0375">Hydrogen ion transport</keyword>
<comment type="subunit">
    <text evidence="15">Component of the ATP synthase complex composed at least of ATP5F1A/subunit alpha, ATP5F1B/subunit beta, ATP5MC1/subunit c (homooctomer), MT-ATP6/subunit a, MT-ATP8/subunit 8, ATP5ME/subunit e, ATP5MF/subunit f, ATP5MG/subunit g, ATP5MK/subunit k, ATP5MJ/subunit j, ATP5F1C/subunit gamma, ATP5F1D/subunit delta, ATP5F1E/subunit epsilon, ATP5PF/subunit F6, ATP5PB/subunit b, ATP5PD/subunit d, ATP5PO/subunit OSCP. ATP synthase complex consists of a soluble F(1) head domain (subunits alpha(3) and beta(3)) - the catalytic core - and a membrane F(0) domain - the membrane proton channel (subunits c, a, 8, e, f, g, k and j). These two domains are linked by a central stalk (subunits gamma, delta, and epsilon) rotating inside the F1 region and a stationary peripheral stalk (subunits F6, b, d, and OSCP).</text>
</comment>
<dbReference type="InterPro" id="IPR018163">
    <property type="entry name" value="Thr/Ala-tRNA-synth_IIc_edit"/>
</dbReference>
<reference evidence="20" key="2">
    <citation type="submission" date="2025-08" db="UniProtKB">
        <authorList>
            <consortium name="Ensembl"/>
        </authorList>
    </citation>
    <scope>IDENTIFICATION</scope>
    <source>
        <strain evidence="20">Glennie</strain>
    </source>
</reference>
<dbReference type="Bgee" id="ENSOANG00000049664">
    <property type="expression patterns" value="Expressed in heart and 8 other cell types or tissues"/>
</dbReference>
<keyword evidence="21" id="KW-1185">Reference proteome</keyword>
<evidence type="ECO:0000256" key="5">
    <source>
        <dbReference type="ARBA" id="ARBA00022781"/>
    </source>
</evidence>
<evidence type="ECO:0000256" key="1">
    <source>
        <dbReference type="ARBA" id="ARBA00004273"/>
    </source>
</evidence>
<dbReference type="PANTHER" id="PTHR42753:SF9">
    <property type="entry name" value="LARGE RIBOSOMAL SUBUNIT PROTEIN ML39"/>
    <property type="match status" value="1"/>
</dbReference>
<dbReference type="SMR" id="A0A6I8NFQ1"/>
<evidence type="ECO:0000313" key="20">
    <source>
        <dbReference type="Ensembl" id="ENSOANP00000039892.1"/>
    </source>
</evidence>
<keyword evidence="11" id="KW-0687">Ribonucleoprotein</keyword>
<comment type="similarity">
    <text evidence="14">Belongs to the mitochondrion-specific ribosomal protein mL39 family.</text>
</comment>
<dbReference type="Gene3D" id="3.10.20.30">
    <property type="match status" value="1"/>
</dbReference>
<evidence type="ECO:0000313" key="21">
    <source>
        <dbReference type="Proteomes" id="UP000002279"/>
    </source>
</evidence>
<proteinExistence type="inferred from homology"/>
<feature type="region of interest" description="Disordered" evidence="19">
    <location>
        <begin position="396"/>
        <end position="440"/>
    </location>
</feature>
<evidence type="ECO:0000256" key="4">
    <source>
        <dbReference type="ARBA" id="ARBA00022547"/>
    </source>
</evidence>
<organism evidence="20 21">
    <name type="scientific">Ornithorhynchus anatinus</name>
    <name type="common">Duckbill platypus</name>
    <dbReference type="NCBI Taxonomy" id="9258"/>
    <lineage>
        <taxon>Eukaryota</taxon>
        <taxon>Metazoa</taxon>
        <taxon>Chordata</taxon>
        <taxon>Craniata</taxon>
        <taxon>Vertebrata</taxon>
        <taxon>Euteleostomi</taxon>
        <taxon>Mammalia</taxon>
        <taxon>Monotremata</taxon>
        <taxon>Ornithorhynchidae</taxon>
        <taxon>Ornithorhynchus</taxon>
    </lineage>
</organism>
<gene>
    <name evidence="20" type="primary">MRPL39</name>
</gene>
<reference evidence="20" key="3">
    <citation type="submission" date="2025-09" db="UniProtKB">
        <authorList>
            <consortium name="Ensembl"/>
        </authorList>
    </citation>
    <scope>IDENTIFICATION</scope>
    <source>
        <strain evidence="20">Glennie</strain>
    </source>
</reference>
<sequence>MSRTAGGVTMILQRLSRFSSVLRSAVSVHLRRNVGASAVAFNKQLDPIQKLFVDKIREYKTKRQTTGGPVDAGPEYQQDLDRELFRLKQMYGKADMNAFPEFKFEGSAAAGARRAGVLFEREKARQRALRPRVEKIEVRHLDAPRPGATFVLNGHLSTPLTCAAHLSEWHLRNSVLALVDGRPWDMLRPLTRSCDIRLLAFRDRDPDAVNRAYWRSCAVMLGCAVRRAFKDEYPVTLVRAPETPVSAGAFCYDVVLDGRLRGWTPTREDLRSLSKEAHGLIRRDLPFETLDVDAKVALEMFEDNRHKMELIEEKASQNPERTVTLNRFGDFVDVSEGPVIPRTGICFQYEVSAAHGLPGGEGVLHRFQGLSLPVHMRAHHVIWNRLLERSRKLVTGVGQKATERAAGGREARDETEAAAVPAAPDPGSVRHPAAAAAGGQ</sequence>
<evidence type="ECO:0000256" key="7">
    <source>
        <dbReference type="ARBA" id="ARBA00022980"/>
    </source>
</evidence>
<protein>
    <recommendedName>
        <fullName evidence="17">ATP synthase peripheral stalk subunit F6, mitochondrial</fullName>
    </recommendedName>
    <alternativeName>
        <fullName evidence="18">39S ribosomal protein L39, mitochondrial</fullName>
    </alternativeName>
    <alternativeName>
        <fullName evidence="12">ATP synthase peripheral stalk subunit F6</fullName>
    </alternativeName>
    <alternativeName>
        <fullName evidence="16">Large ribosomal subunit protein mL39</fullName>
    </alternativeName>
</protein>
<dbReference type="GO" id="GO:0015986">
    <property type="term" value="P:proton motive force-driven ATP synthesis"/>
    <property type="evidence" value="ECO:0007669"/>
    <property type="project" value="InterPro"/>
</dbReference>
<evidence type="ECO:0000256" key="14">
    <source>
        <dbReference type="ARBA" id="ARBA00061231"/>
    </source>
</evidence>
<keyword evidence="8" id="KW-0406">Ion transport</keyword>
<dbReference type="SUPFAM" id="SSF111357">
    <property type="entry name" value="Mitochondrial ATP synthase coupling factor 6"/>
    <property type="match status" value="1"/>
</dbReference>
<evidence type="ECO:0000256" key="17">
    <source>
        <dbReference type="ARBA" id="ARBA00073749"/>
    </source>
</evidence>
<dbReference type="GO" id="GO:0015078">
    <property type="term" value="F:proton transmembrane transporter activity"/>
    <property type="evidence" value="ECO:0007669"/>
    <property type="project" value="InterPro"/>
</dbReference>
<reference evidence="20 21" key="1">
    <citation type="journal article" date="2008" name="Nature">
        <title>Genome analysis of the platypus reveals unique signatures of evolution.</title>
        <authorList>
            <person name="Warren W.C."/>
            <person name="Hillier L.W."/>
            <person name="Marshall Graves J.A."/>
            <person name="Birney E."/>
            <person name="Ponting C.P."/>
            <person name="Grutzner F."/>
            <person name="Belov K."/>
            <person name="Miller W."/>
            <person name="Clarke L."/>
            <person name="Chinwalla A.T."/>
            <person name="Yang S.P."/>
            <person name="Heger A."/>
            <person name="Locke D.P."/>
            <person name="Miethke P."/>
            <person name="Waters P.D."/>
            <person name="Veyrunes F."/>
            <person name="Fulton L."/>
            <person name="Fulton B."/>
            <person name="Graves T."/>
            <person name="Wallis J."/>
            <person name="Puente X.S."/>
            <person name="Lopez-Otin C."/>
            <person name="Ordonez G.R."/>
            <person name="Eichler E.E."/>
            <person name="Chen L."/>
            <person name="Cheng Z."/>
            <person name="Deakin J.E."/>
            <person name="Alsop A."/>
            <person name="Thompson K."/>
            <person name="Kirby P."/>
            <person name="Papenfuss A.T."/>
            <person name="Wakefield M.J."/>
            <person name="Olender T."/>
            <person name="Lancet D."/>
            <person name="Huttley G.A."/>
            <person name="Smit A.F."/>
            <person name="Pask A."/>
            <person name="Temple-Smith P."/>
            <person name="Batzer M.A."/>
            <person name="Walker J.A."/>
            <person name="Konkel M.K."/>
            <person name="Harris R.S."/>
            <person name="Whittington C.M."/>
            <person name="Wong E.S."/>
            <person name="Gemmell N.J."/>
            <person name="Buschiazzo E."/>
            <person name="Vargas Jentzsch I.M."/>
            <person name="Merkel A."/>
            <person name="Schmitz J."/>
            <person name="Zemann A."/>
            <person name="Churakov G."/>
            <person name="Kriegs J.O."/>
            <person name="Brosius J."/>
            <person name="Murchison E.P."/>
            <person name="Sachidanandam R."/>
            <person name="Smith C."/>
            <person name="Hannon G.J."/>
            <person name="Tsend-Ayush E."/>
            <person name="McMillan D."/>
            <person name="Attenborough R."/>
            <person name="Rens W."/>
            <person name="Ferguson-Smith M."/>
            <person name="Lefevre C.M."/>
            <person name="Sharp J.A."/>
            <person name="Nicholas K.R."/>
            <person name="Ray D.A."/>
            <person name="Kube M."/>
            <person name="Reinhardt R."/>
            <person name="Pringle T.H."/>
            <person name="Taylor J."/>
            <person name="Jones R.C."/>
            <person name="Nixon B."/>
            <person name="Dacheux J.L."/>
            <person name="Niwa H."/>
            <person name="Sekita Y."/>
            <person name="Huang X."/>
            <person name="Stark A."/>
            <person name="Kheradpour P."/>
            <person name="Kellis M."/>
            <person name="Flicek P."/>
            <person name="Chen Y."/>
            <person name="Webber C."/>
            <person name="Hardison R."/>
            <person name="Nelson J."/>
            <person name="Hallsworth-Pepin K."/>
            <person name="Delehaunty K."/>
            <person name="Markovic C."/>
            <person name="Minx P."/>
            <person name="Feng Y."/>
            <person name="Kremitzki C."/>
            <person name="Mitreva M."/>
            <person name="Glasscock J."/>
            <person name="Wylie T."/>
            <person name="Wohldmann P."/>
            <person name="Thiru P."/>
            <person name="Nhan M.N."/>
            <person name="Pohl C.S."/>
            <person name="Smith S.M."/>
            <person name="Hou S."/>
            <person name="Nefedov M."/>
            <person name="de Jong P.J."/>
            <person name="Renfree M.B."/>
            <person name="Mardis E.R."/>
            <person name="Wilson R.K."/>
        </authorList>
    </citation>
    <scope>NUCLEOTIDE SEQUENCE [LARGE SCALE GENOMIC DNA]</scope>
    <source>
        <strain evidence="20 21">Glennie</strain>
    </source>
</reference>
<dbReference type="InterPro" id="IPR012675">
    <property type="entry name" value="Beta-grasp_dom_sf"/>
</dbReference>
<evidence type="ECO:0000256" key="6">
    <source>
        <dbReference type="ARBA" id="ARBA00022792"/>
    </source>
</evidence>
<evidence type="ECO:0000256" key="16">
    <source>
        <dbReference type="ARBA" id="ARBA00071662"/>
    </source>
</evidence>
<dbReference type="InterPro" id="IPR008387">
    <property type="entry name" value="ATP_synth_f6_mt"/>
</dbReference>
<dbReference type="PANTHER" id="PTHR42753">
    <property type="entry name" value="MITOCHONDRIAL RIBOSOME PROTEIN L39/PROLYL-TRNA LIGASE FAMILY MEMBER"/>
    <property type="match status" value="1"/>
</dbReference>
<keyword evidence="4" id="KW-0138">CF(0)</keyword>
<keyword evidence="9" id="KW-0496">Mitochondrion</keyword>
<dbReference type="GO" id="GO:0005739">
    <property type="term" value="C:mitochondrion"/>
    <property type="evidence" value="ECO:0000318"/>
    <property type="project" value="GO_Central"/>
</dbReference>
<dbReference type="Ensembl" id="ENSOANT00000065064.1">
    <property type="protein sequence ID" value="ENSOANP00000039892.1"/>
    <property type="gene ID" value="ENSOANG00000049664.1"/>
</dbReference>
<evidence type="ECO:0000256" key="2">
    <source>
        <dbReference type="ARBA" id="ARBA00007346"/>
    </source>
</evidence>
<dbReference type="CDD" id="cd01667">
    <property type="entry name" value="TGS_ThrRS"/>
    <property type="match status" value="1"/>
</dbReference>
<dbReference type="GO" id="GO:0005743">
    <property type="term" value="C:mitochondrial inner membrane"/>
    <property type="evidence" value="ECO:0007669"/>
    <property type="project" value="UniProtKB-SubCell"/>
</dbReference>
<feature type="compositionally biased region" description="Basic and acidic residues" evidence="19">
    <location>
        <begin position="401"/>
        <end position="415"/>
    </location>
</feature>
<dbReference type="GO" id="GO:0005840">
    <property type="term" value="C:ribosome"/>
    <property type="evidence" value="ECO:0007669"/>
    <property type="project" value="UniProtKB-KW"/>
</dbReference>
<evidence type="ECO:0000256" key="12">
    <source>
        <dbReference type="ARBA" id="ARBA00029863"/>
    </source>
</evidence>
<accession>A0A6I8NFQ1</accession>
<dbReference type="InParanoid" id="A0A6I8NFQ1"/>
<dbReference type="GO" id="GO:0000166">
    <property type="term" value="F:nucleotide binding"/>
    <property type="evidence" value="ECO:0007669"/>
    <property type="project" value="InterPro"/>
</dbReference>
<evidence type="ECO:0000256" key="18">
    <source>
        <dbReference type="ARBA" id="ARBA00075914"/>
    </source>
</evidence>
<dbReference type="SUPFAM" id="SSF55186">
    <property type="entry name" value="ThrRS/AlaRS common domain"/>
    <property type="match status" value="1"/>
</dbReference>
<dbReference type="Proteomes" id="UP000002279">
    <property type="component" value="Chromosome 17"/>
</dbReference>
<keyword evidence="10" id="KW-0472">Membrane</keyword>
<dbReference type="InterPro" id="IPR050062">
    <property type="entry name" value="Pro-tRNA_synthetase"/>
</dbReference>
<dbReference type="FunCoup" id="A0A6I8NFQ1">
    <property type="interactions" value="1564"/>
</dbReference>
<dbReference type="Gene3D" id="1.10.246.110">
    <property type="entry name" value="Mitochondrial ATP synthase-coupling factor 6"/>
    <property type="match status" value="1"/>
</dbReference>
<dbReference type="InterPro" id="IPR036204">
    <property type="entry name" value="ATP_synth_f6_sf_mt"/>
</dbReference>
<evidence type="ECO:0000256" key="10">
    <source>
        <dbReference type="ARBA" id="ARBA00023136"/>
    </source>
</evidence>
<dbReference type="Gene3D" id="3.30.980.10">
    <property type="entry name" value="Threonyl-trna Synthetase, Chain A, domain 2"/>
    <property type="match status" value="1"/>
</dbReference>
<dbReference type="FunFam" id="1.10.246.110:FF:000001">
    <property type="entry name" value="ATP synthase-coupling factor 6, mitochondrial"/>
    <property type="match status" value="1"/>
</dbReference>
<evidence type="ECO:0000256" key="3">
    <source>
        <dbReference type="ARBA" id="ARBA00022448"/>
    </source>
</evidence>
<dbReference type="AlphaFoldDB" id="A0A6I8NFQ1"/>
<name>A0A6I8NFQ1_ORNAN</name>
<dbReference type="Pfam" id="PF05511">
    <property type="entry name" value="ATP-synt_F6"/>
    <property type="match status" value="1"/>
</dbReference>
<evidence type="ECO:0000256" key="11">
    <source>
        <dbReference type="ARBA" id="ARBA00023274"/>
    </source>
</evidence>
<evidence type="ECO:0000256" key="8">
    <source>
        <dbReference type="ARBA" id="ARBA00023065"/>
    </source>
</evidence>
<keyword evidence="7" id="KW-0689">Ribosomal protein</keyword>
<keyword evidence="3" id="KW-0813">Transport</keyword>
<evidence type="ECO:0000256" key="19">
    <source>
        <dbReference type="SAM" id="MobiDB-lite"/>
    </source>
</evidence>
<dbReference type="GO" id="GO:1990904">
    <property type="term" value="C:ribonucleoprotein complex"/>
    <property type="evidence" value="ECO:0007669"/>
    <property type="project" value="UniProtKB-KW"/>
</dbReference>
<keyword evidence="6" id="KW-0999">Mitochondrion inner membrane</keyword>
<dbReference type="GeneTree" id="ENSGT00940000156271"/>
<evidence type="ECO:0000256" key="9">
    <source>
        <dbReference type="ARBA" id="ARBA00023128"/>
    </source>
</evidence>
<evidence type="ECO:0000256" key="15">
    <source>
        <dbReference type="ARBA" id="ARBA00064647"/>
    </source>
</evidence>
<comment type="function">
    <text evidence="13">Subunit F6, of the mitochondrial membrane ATP synthase complex (F(1)F(0) ATP synthase or Complex V) that produces ATP from ADP in the presence of a proton gradient across the membrane which is generated by electron transport complexes of the respiratory chain. ATP synthase complex consist of a soluble F(1) head domain - the catalytic core - and a membrane F(1) domain - the membrane proton channel. These two domains are linked by a central stalk rotating inside the F(1) region and a stationary peripheral stalk. During catalysis, ATP synthesis in the catalytic domain of F(1) is coupled via a rotary mechanism of the central stalk subunits to proton translocation. In vivo, can only synthesize ATP although its ATP hydrolase activity can be activated artificially in vitro. Part of the complex F(0) domain. Part of the complex F(0) domain and the peripheric stalk, which acts as a stator to hold the catalytic alpha(3)beta(3) subcomplex and subunit a/ATP6 static relative to the rotary elements.</text>
</comment>
<evidence type="ECO:0000256" key="13">
    <source>
        <dbReference type="ARBA" id="ARBA00059339"/>
    </source>
</evidence>
<comment type="subcellular location">
    <subcellularLocation>
        <location evidence="1">Mitochondrion inner membrane</location>
    </subcellularLocation>
</comment>
<comment type="similarity">
    <text evidence="2">Belongs to the eukaryotic ATPase subunit F6 family.</text>
</comment>